<reference evidence="1" key="1">
    <citation type="submission" date="2023-10" db="EMBL/GenBank/DDBJ databases">
        <authorList>
            <person name="Domelevo Entfellner J.-B."/>
        </authorList>
    </citation>
    <scope>NUCLEOTIDE SEQUENCE</scope>
</reference>
<dbReference type="AlphaFoldDB" id="A0AA86VIW9"/>
<proteinExistence type="predicted"/>
<protein>
    <submittedName>
        <fullName evidence="1">Uncharacterized protein</fullName>
    </submittedName>
</protein>
<dbReference type="Proteomes" id="UP001189624">
    <property type="component" value="Chromosome 3"/>
</dbReference>
<sequence length="56" mass="5993">MGLLLGSLQTCAISLLRVSHIFDTAVDNEVWRSAGLFLDALFLSSLVIKHGSSVCS</sequence>
<organism evidence="1 2">
    <name type="scientific">Sphenostylis stenocarpa</name>
    <dbReference type="NCBI Taxonomy" id="92480"/>
    <lineage>
        <taxon>Eukaryota</taxon>
        <taxon>Viridiplantae</taxon>
        <taxon>Streptophyta</taxon>
        <taxon>Embryophyta</taxon>
        <taxon>Tracheophyta</taxon>
        <taxon>Spermatophyta</taxon>
        <taxon>Magnoliopsida</taxon>
        <taxon>eudicotyledons</taxon>
        <taxon>Gunneridae</taxon>
        <taxon>Pentapetalae</taxon>
        <taxon>rosids</taxon>
        <taxon>fabids</taxon>
        <taxon>Fabales</taxon>
        <taxon>Fabaceae</taxon>
        <taxon>Papilionoideae</taxon>
        <taxon>50 kb inversion clade</taxon>
        <taxon>NPAAA clade</taxon>
        <taxon>indigoferoid/millettioid clade</taxon>
        <taxon>Phaseoleae</taxon>
        <taxon>Sphenostylis</taxon>
    </lineage>
</organism>
<dbReference type="Gramene" id="rna-AYBTSS11_LOCUS9759">
    <property type="protein sequence ID" value="CAJ1940537.1"/>
    <property type="gene ID" value="gene-AYBTSS11_LOCUS9759"/>
</dbReference>
<name>A0AA86VIW9_9FABA</name>
<keyword evidence="2" id="KW-1185">Reference proteome</keyword>
<evidence type="ECO:0000313" key="2">
    <source>
        <dbReference type="Proteomes" id="UP001189624"/>
    </source>
</evidence>
<gene>
    <name evidence="1" type="ORF">AYBTSS11_LOCUS9759</name>
</gene>
<accession>A0AA86VIW9</accession>
<evidence type="ECO:0000313" key="1">
    <source>
        <dbReference type="EMBL" id="CAJ1940537.1"/>
    </source>
</evidence>
<dbReference type="EMBL" id="OY731400">
    <property type="protein sequence ID" value="CAJ1940537.1"/>
    <property type="molecule type" value="Genomic_DNA"/>
</dbReference>